<dbReference type="InterPro" id="IPR029058">
    <property type="entry name" value="AB_hydrolase_fold"/>
</dbReference>
<evidence type="ECO:0000256" key="1">
    <source>
        <dbReference type="ARBA" id="ARBA00009431"/>
    </source>
</evidence>
<dbReference type="GO" id="GO:0004185">
    <property type="term" value="F:serine-type carboxypeptidase activity"/>
    <property type="evidence" value="ECO:0007669"/>
    <property type="project" value="InterPro"/>
</dbReference>
<feature type="transmembrane region" description="Helical" evidence="2">
    <location>
        <begin position="35"/>
        <end position="53"/>
    </location>
</feature>
<evidence type="ECO:0000313" key="4">
    <source>
        <dbReference type="Proteomes" id="UP001280121"/>
    </source>
</evidence>
<sequence length="119" mass="14111">MVKKDSKGKKDEVDTREYTINIHKRLQYFMDGRQVQWLLIMVIIMEGPVVSNLQQTYEFIRKWLIEHPLFLNNQLFIGGDSDSSILVPRLFNMFLMATKLHCIPVMYLICTFVMFFNVS</sequence>
<dbReference type="Pfam" id="PF00450">
    <property type="entry name" value="Peptidase_S10"/>
    <property type="match status" value="1"/>
</dbReference>
<organism evidence="3 4">
    <name type="scientific">Dipteronia dyeriana</name>
    <dbReference type="NCBI Taxonomy" id="168575"/>
    <lineage>
        <taxon>Eukaryota</taxon>
        <taxon>Viridiplantae</taxon>
        <taxon>Streptophyta</taxon>
        <taxon>Embryophyta</taxon>
        <taxon>Tracheophyta</taxon>
        <taxon>Spermatophyta</taxon>
        <taxon>Magnoliopsida</taxon>
        <taxon>eudicotyledons</taxon>
        <taxon>Gunneridae</taxon>
        <taxon>Pentapetalae</taxon>
        <taxon>rosids</taxon>
        <taxon>malvids</taxon>
        <taxon>Sapindales</taxon>
        <taxon>Sapindaceae</taxon>
        <taxon>Hippocastanoideae</taxon>
        <taxon>Acereae</taxon>
        <taxon>Dipteronia</taxon>
    </lineage>
</organism>
<keyword evidence="2" id="KW-1133">Transmembrane helix</keyword>
<dbReference type="AlphaFoldDB" id="A0AAD9U0A4"/>
<comment type="similarity">
    <text evidence="1">Belongs to the peptidase S10 family.</text>
</comment>
<evidence type="ECO:0000313" key="3">
    <source>
        <dbReference type="EMBL" id="KAK2645267.1"/>
    </source>
</evidence>
<dbReference type="InterPro" id="IPR001563">
    <property type="entry name" value="Peptidase_S10"/>
</dbReference>
<evidence type="ECO:0000256" key="2">
    <source>
        <dbReference type="SAM" id="Phobius"/>
    </source>
</evidence>
<dbReference type="Proteomes" id="UP001280121">
    <property type="component" value="Unassembled WGS sequence"/>
</dbReference>
<gene>
    <name evidence="3" type="ORF">Ddye_020462</name>
</gene>
<dbReference type="GO" id="GO:0006508">
    <property type="term" value="P:proteolysis"/>
    <property type="evidence" value="ECO:0007669"/>
    <property type="project" value="InterPro"/>
</dbReference>
<accession>A0AAD9U0A4</accession>
<dbReference type="Gene3D" id="3.40.50.1820">
    <property type="entry name" value="alpha/beta hydrolase"/>
    <property type="match status" value="1"/>
</dbReference>
<comment type="caution">
    <text evidence="3">The sequence shown here is derived from an EMBL/GenBank/DDBJ whole genome shotgun (WGS) entry which is preliminary data.</text>
</comment>
<protein>
    <submittedName>
        <fullName evidence="3">Uncharacterized protein</fullName>
    </submittedName>
</protein>
<proteinExistence type="inferred from homology"/>
<feature type="transmembrane region" description="Helical" evidence="2">
    <location>
        <begin position="93"/>
        <end position="116"/>
    </location>
</feature>
<dbReference type="EMBL" id="JANJYI010000006">
    <property type="protein sequence ID" value="KAK2645267.1"/>
    <property type="molecule type" value="Genomic_DNA"/>
</dbReference>
<keyword evidence="4" id="KW-1185">Reference proteome</keyword>
<keyword evidence="2" id="KW-0812">Transmembrane</keyword>
<reference evidence="3" key="1">
    <citation type="journal article" date="2023" name="Plant J.">
        <title>Genome sequences and population genomics provide insights into the demographic history, inbreeding, and mutation load of two 'living fossil' tree species of Dipteronia.</title>
        <authorList>
            <person name="Feng Y."/>
            <person name="Comes H.P."/>
            <person name="Chen J."/>
            <person name="Zhu S."/>
            <person name="Lu R."/>
            <person name="Zhang X."/>
            <person name="Li P."/>
            <person name="Qiu J."/>
            <person name="Olsen K.M."/>
            <person name="Qiu Y."/>
        </authorList>
    </citation>
    <scope>NUCLEOTIDE SEQUENCE</scope>
    <source>
        <strain evidence="3">KIB01</strain>
    </source>
</reference>
<keyword evidence="2" id="KW-0472">Membrane</keyword>
<name>A0AAD9U0A4_9ROSI</name>